<reference evidence="2" key="2">
    <citation type="submission" date="2022-01" db="EMBL/GenBank/DDBJ databases">
        <authorList>
            <person name="Yamashiro T."/>
            <person name="Shiraishi A."/>
            <person name="Satake H."/>
            <person name="Nakayama K."/>
        </authorList>
    </citation>
    <scope>NUCLEOTIDE SEQUENCE</scope>
</reference>
<feature type="compositionally biased region" description="Polar residues" evidence="1">
    <location>
        <begin position="1"/>
        <end position="13"/>
    </location>
</feature>
<protein>
    <submittedName>
        <fullName evidence="2">Uncharacterized protein</fullName>
    </submittedName>
</protein>
<evidence type="ECO:0000313" key="2">
    <source>
        <dbReference type="EMBL" id="GJS96346.1"/>
    </source>
</evidence>
<feature type="region of interest" description="Disordered" evidence="1">
    <location>
        <begin position="1"/>
        <end position="34"/>
    </location>
</feature>
<feature type="region of interest" description="Disordered" evidence="1">
    <location>
        <begin position="154"/>
        <end position="202"/>
    </location>
</feature>
<feature type="compositionally biased region" description="Basic and acidic residues" evidence="1">
    <location>
        <begin position="15"/>
        <end position="27"/>
    </location>
</feature>
<keyword evidence="3" id="KW-1185">Reference proteome</keyword>
<dbReference type="Proteomes" id="UP001151760">
    <property type="component" value="Unassembled WGS sequence"/>
</dbReference>
<accession>A0ABQ5A3X4</accession>
<feature type="compositionally biased region" description="Basic and acidic residues" evidence="1">
    <location>
        <begin position="186"/>
        <end position="196"/>
    </location>
</feature>
<comment type="caution">
    <text evidence="2">The sequence shown here is derived from an EMBL/GenBank/DDBJ whole genome shotgun (WGS) entry which is preliminary data.</text>
</comment>
<evidence type="ECO:0000313" key="3">
    <source>
        <dbReference type="Proteomes" id="UP001151760"/>
    </source>
</evidence>
<sequence length="202" mass="22597">MAESSSHNLSSPEITPKEERVTLDKPESPNPFLPASQVEFSFDEISFTTNNETLDDSKIWVSIPTSRIRRDIGYSGEIKIKGTLKNSFLPPRVKVDYAKLIWDDIIQKMNKKTREKVVPYPSVHNWALKPNQTEGPPSTDHMKSICNLDMHVDSKAPKPSLQIEEVPQGKKPGAKSGLKRKQSSKHASESKIEASKSKTGQS</sequence>
<organism evidence="2 3">
    <name type="scientific">Tanacetum coccineum</name>
    <dbReference type="NCBI Taxonomy" id="301880"/>
    <lineage>
        <taxon>Eukaryota</taxon>
        <taxon>Viridiplantae</taxon>
        <taxon>Streptophyta</taxon>
        <taxon>Embryophyta</taxon>
        <taxon>Tracheophyta</taxon>
        <taxon>Spermatophyta</taxon>
        <taxon>Magnoliopsida</taxon>
        <taxon>eudicotyledons</taxon>
        <taxon>Gunneridae</taxon>
        <taxon>Pentapetalae</taxon>
        <taxon>asterids</taxon>
        <taxon>campanulids</taxon>
        <taxon>Asterales</taxon>
        <taxon>Asteraceae</taxon>
        <taxon>Asteroideae</taxon>
        <taxon>Anthemideae</taxon>
        <taxon>Anthemidinae</taxon>
        <taxon>Tanacetum</taxon>
    </lineage>
</organism>
<proteinExistence type="predicted"/>
<dbReference type="EMBL" id="BQNB010011880">
    <property type="protein sequence ID" value="GJS96346.1"/>
    <property type="molecule type" value="Genomic_DNA"/>
</dbReference>
<gene>
    <name evidence="2" type="ORF">Tco_0803314</name>
</gene>
<reference evidence="2" key="1">
    <citation type="journal article" date="2022" name="Int. J. Mol. Sci.">
        <title>Draft Genome of Tanacetum Coccineum: Genomic Comparison of Closely Related Tanacetum-Family Plants.</title>
        <authorList>
            <person name="Yamashiro T."/>
            <person name="Shiraishi A."/>
            <person name="Nakayama K."/>
            <person name="Satake H."/>
        </authorList>
    </citation>
    <scope>NUCLEOTIDE SEQUENCE</scope>
</reference>
<evidence type="ECO:0000256" key="1">
    <source>
        <dbReference type="SAM" id="MobiDB-lite"/>
    </source>
</evidence>
<name>A0ABQ5A3X4_9ASTR</name>